<dbReference type="InterPro" id="IPR051406">
    <property type="entry name" value="PLD_domain"/>
</dbReference>
<evidence type="ECO:0000256" key="1">
    <source>
        <dbReference type="ARBA" id="ARBA00000798"/>
    </source>
</evidence>
<dbReference type="AlphaFoldDB" id="A0A5B8SVD4"/>
<proteinExistence type="inferred from homology"/>
<evidence type="ECO:0000256" key="6">
    <source>
        <dbReference type="ARBA" id="ARBA00023098"/>
    </source>
</evidence>
<dbReference type="PANTHER" id="PTHR43856:SF1">
    <property type="entry name" value="MITOCHONDRIAL CARDIOLIPIN HYDROLASE"/>
    <property type="match status" value="1"/>
</dbReference>
<dbReference type="GO" id="GO:0006793">
    <property type="term" value="P:phosphorus metabolic process"/>
    <property type="evidence" value="ECO:0007669"/>
    <property type="project" value="UniProtKB-ARBA"/>
</dbReference>
<comment type="catalytic activity">
    <reaction evidence="1">
        <text>a 1,2-diacyl-sn-glycero-3-phosphocholine + H2O = a 1,2-diacyl-sn-glycero-3-phosphate + choline + H(+)</text>
        <dbReference type="Rhea" id="RHEA:14445"/>
        <dbReference type="ChEBI" id="CHEBI:15354"/>
        <dbReference type="ChEBI" id="CHEBI:15377"/>
        <dbReference type="ChEBI" id="CHEBI:15378"/>
        <dbReference type="ChEBI" id="CHEBI:57643"/>
        <dbReference type="ChEBI" id="CHEBI:58608"/>
        <dbReference type="EC" id="3.1.4.4"/>
    </reaction>
</comment>
<dbReference type="InterPro" id="IPR025202">
    <property type="entry name" value="PLD-like_dom"/>
</dbReference>
<dbReference type="Gene3D" id="3.30.870.10">
    <property type="entry name" value="Endonuclease Chain A"/>
    <property type="match status" value="2"/>
</dbReference>
<evidence type="ECO:0000256" key="4">
    <source>
        <dbReference type="ARBA" id="ARBA00022801"/>
    </source>
</evidence>
<keyword evidence="4" id="KW-0378">Hydrolase</keyword>
<dbReference type="GO" id="GO:0016042">
    <property type="term" value="P:lipid catabolic process"/>
    <property type="evidence" value="ECO:0007669"/>
    <property type="project" value="UniProtKB-KW"/>
</dbReference>
<keyword evidence="9" id="KW-1185">Reference proteome</keyword>
<dbReference type="PROSITE" id="PS50035">
    <property type="entry name" value="PLD"/>
    <property type="match status" value="1"/>
</dbReference>
<keyword evidence="5" id="KW-0442">Lipid degradation</keyword>
<dbReference type="PANTHER" id="PTHR43856">
    <property type="entry name" value="CARDIOLIPIN HYDROLASE"/>
    <property type="match status" value="1"/>
</dbReference>
<gene>
    <name evidence="8" type="ORF">FGL86_12420</name>
</gene>
<dbReference type="KEGG" id="paur:FGL86_12420"/>
<accession>A0A5B8SVD4</accession>
<evidence type="ECO:0000256" key="3">
    <source>
        <dbReference type="ARBA" id="ARBA00012027"/>
    </source>
</evidence>
<evidence type="ECO:0000256" key="5">
    <source>
        <dbReference type="ARBA" id="ARBA00022963"/>
    </source>
</evidence>
<keyword evidence="6" id="KW-0443">Lipid metabolism</keyword>
<dbReference type="EC" id="3.1.4.4" evidence="3"/>
<dbReference type="Proteomes" id="UP000321272">
    <property type="component" value="Chromosome"/>
</dbReference>
<dbReference type="Pfam" id="PF13091">
    <property type="entry name" value="PLDc_2"/>
    <property type="match status" value="1"/>
</dbReference>
<organism evidence="8 9">
    <name type="scientific">Pistricoccus aurantiacus</name>
    <dbReference type="NCBI Taxonomy" id="1883414"/>
    <lineage>
        <taxon>Bacteria</taxon>
        <taxon>Pseudomonadati</taxon>
        <taxon>Pseudomonadota</taxon>
        <taxon>Gammaproteobacteria</taxon>
        <taxon>Oceanospirillales</taxon>
        <taxon>Halomonadaceae</taxon>
        <taxon>Pistricoccus</taxon>
    </lineage>
</organism>
<dbReference type="CDD" id="cd09129">
    <property type="entry name" value="PLDc_unchar2_1"/>
    <property type="match status" value="1"/>
</dbReference>
<evidence type="ECO:0000313" key="9">
    <source>
        <dbReference type="Proteomes" id="UP000321272"/>
    </source>
</evidence>
<dbReference type="SUPFAM" id="SSF56024">
    <property type="entry name" value="Phospholipase D/nuclease"/>
    <property type="match status" value="2"/>
</dbReference>
<feature type="domain" description="PLD phosphodiesterase" evidence="7">
    <location>
        <begin position="202"/>
        <end position="232"/>
    </location>
</feature>
<comment type="similarity">
    <text evidence="2">Belongs to the phospholipase D family.</text>
</comment>
<evidence type="ECO:0000313" key="8">
    <source>
        <dbReference type="EMBL" id="QEA40929.1"/>
    </source>
</evidence>
<dbReference type="CDD" id="cd09130">
    <property type="entry name" value="PLDc_unchar2_2"/>
    <property type="match status" value="1"/>
</dbReference>
<dbReference type="InterPro" id="IPR001736">
    <property type="entry name" value="PLipase_D/transphosphatidylase"/>
</dbReference>
<sequence length="474" mass="53074">MGWKGLLLLLVIVYLAMAFWQRYKPLPEGIGMASPLYPATNLAFLADETYLDAQGNRQSDQAIFDEVLRLIGQAERLIVLDMFLFNAFKGEAEGHYRPLSHQLTQALIERKQAMPEIEAVVISDPLNTLYGGLASAHFQALREAGVKVIMTDLTEQRASNPAWSGLWYLCCRWLGNSAEDGWLPNLLGSGRVTLRSYLALLNFNANHRKTLVVDEGQYWTGMVTSANPHDASSWHDNVALRFSGPAVGDLLKSERAVADYSGGAVDFPRLNFAVPEEAGEARLQILTEGGIGDALLETLNESKAGDKIDIAVFYLAHREIMTALIAAHRRGVELRVLLDPNRDAFGIKKNGIPNRQAGWELHRAGVPLRWCDTHGEQCHSKMLLYQPDSGPVELILGSANYTRRNLDDLNLETSVQLVAPRETPATRQALALFERQWNNPDGRRYSLDYATFADPSRWRYWQYRLMEATGLSTF</sequence>
<protein>
    <recommendedName>
        <fullName evidence="3">phospholipase D</fullName>
        <ecNumber evidence="3">3.1.4.4</ecNumber>
    </recommendedName>
</protein>
<name>A0A5B8SVD4_9GAMM</name>
<evidence type="ECO:0000256" key="2">
    <source>
        <dbReference type="ARBA" id="ARBA00008664"/>
    </source>
</evidence>
<dbReference type="GO" id="GO:0016891">
    <property type="term" value="F:RNA endonuclease activity producing 5'-phosphomonoesters, hydrolytic mechanism"/>
    <property type="evidence" value="ECO:0007669"/>
    <property type="project" value="TreeGrafter"/>
</dbReference>
<dbReference type="OrthoDB" id="92272at2"/>
<evidence type="ECO:0000259" key="7">
    <source>
        <dbReference type="PROSITE" id="PS50035"/>
    </source>
</evidence>
<dbReference type="GO" id="GO:0004630">
    <property type="term" value="F:phospholipase D activity"/>
    <property type="evidence" value="ECO:0007669"/>
    <property type="project" value="UniProtKB-EC"/>
</dbReference>
<dbReference type="EMBL" id="CP042382">
    <property type="protein sequence ID" value="QEA40929.1"/>
    <property type="molecule type" value="Genomic_DNA"/>
</dbReference>
<reference evidence="8 9" key="1">
    <citation type="submission" date="2019-06" db="EMBL/GenBank/DDBJ databases">
        <title>Genome analyses of bacteria isolated from kimchi.</title>
        <authorList>
            <person name="Lee S."/>
            <person name="Ahn S."/>
            <person name="Roh S."/>
        </authorList>
    </citation>
    <scope>NUCLEOTIDE SEQUENCE [LARGE SCALE GENOMIC DNA]</scope>
    <source>
        <strain evidence="8 9">CBA4606</strain>
    </source>
</reference>